<sequence>MTSIINISPKIVIDGYTSNEPFVKFTQLYEWNNSNNFCLSVENGYTNLNKVIIDGNNNSSNIFMSTLNSNMIFGVKGTTANYIFKNSNNELMRLTNSSLGIGTSMPNYKLDVNGSINCISLYKNNIELDDIYLKIIDNYWIAKSNNIYLNSLSNVGIGNSQPLGTLHLGSINSISDASIVISKFNINSIARNFKFGYDTNFNFVMGDFGDGTTQTWKSQFYINSNAPNNAFVILSNGNIGIGTNEGANKLNVSGSVSATSFIGAGTNITNLNYNNITVNAPNLSNLNNWVYTPLSAGTGAILYNNNVRTVAIGKTTANTNYLLDVNGSINVSSIFFNGVDIANIYPNNAQIASTYLTIENAKIYNAWVKQGVSSAGTTVNRLILNPDIQHYTVILGVEYDTSVAMKLDVYGQIRANKIATDNSIDIKNIPWGNIINQPNYLLKSDTDSYYYTKNYMDTTYSNTFSRNISTVYATQSNLDKLSDSLTNVYSAVTPQLLTNVAGLIGSGNIQFYYSNSLGIPYYYNTALAKDATSFGFGTNYTSDSRITVDGTITTTSLKATSNIYENSQLLSNIYINSNVLFSNVLPYYDTIVERKRAFYTGVNLYPPPSISINSTTYSGTITNLQYGNGLYSVNTSTKVQNTSETTTNNIFINNANLWITPEHYTFIAPKLGNNSFNASSALGTQYITTQYSIAGSSFSIPGHWIQLYYSETFILSKLEIIGETNQASLPKNITIVGLNNDNLITVAGSVTTYDWVILVDSYTIPSDSYTISANALYKSVVIDIPNNVTAFKYYRLIISQVYSATTAKIYQLKCSGYEPKKEWRSSGSNIYTFSNISINTIDNVSPYVLNVNGNVYSSSNLYVNSNIGIGNTTPLANLHIGNVNFVSDGTIVISKRKTGGDTRNFKFGYDDNFNFVMGDYGNSTAQTSKAQFYINSNAPSNSFIIDSIGNIGINTNSTATYKLNINGPVFQNGDLTTTSNIFYNSIYTSNNITVNSNITAGLNIYTSNLLVSNVTNIGGIVTMASNVGIGTTTNFNGSLTINSAINTFGIWNSSINLNTSNYINSFIGKNITNGFITRYYHVNDNNSNNYLTWISSGQATNILTLTYSNCIGIGITNPQGLFQIGNGGKFRIGTADNDFSIFGINNNDDNNNTKIHLIGTTKTINYNTGGGGHFFNVAGAEMMRMDSLGNIGIGTTNTSSTYKLIVNGSIYSSNNVYINSNISIGSISSQTDGNLMIAKRDVSNNNKLTKIGYDSSFNFIIGDNTTSSTWIKQFYINNAAPDNSLLINSSGYVGIGNSNPLGLLHIGNTTINNDGILIISKRTSQLATRNFKFGYDTDYNFILGDYGDASTQNWKSQISINYSAPQNSLIINSNGNMGIGTTVTSAKLTIAGDTTIIGSLLQTAPDATPTRNTFAGIVGIGTTNAEAYALNVNGIAKISNYLYTQNISNNSNFILNGKLKLGTGVTDTSGPDGYNVYINSMTAINGQIQLTGGSLSHVGGDFTLNSTLISINSTTNIDARLIITSNVGIGTSISTSLTNILQVGDGGRLRISNGITDYTTIGTNNTSGTNTSNTRIMLKGFNYTAMTEQGNVELYTTTTGKFLFYTGGQNSAGNELLRIDAGGNVGIGTTNAQNYKLNVNGGNVGISNELYVTGKIKEENSYLFETYVKLNNLSNLSVTNLNLNKKFGYISNTGLTSAFTFNSVTYYKHDIYLEPLVKKLTKTVGAATVNYRIFNIKCFSPDGIFENPNGNINGNLNVLQYDVYMSFSPLTSTVSLSEIKSDLNITAIGIPENLSLNNILPGLMTLLRTDNINYLSIVSKYSNLNISYIIEDYLG</sequence>
<evidence type="ECO:0000313" key="1">
    <source>
        <dbReference type="EMBL" id="QHU29706.1"/>
    </source>
</evidence>
<organism evidence="1">
    <name type="scientific">viral metagenome</name>
    <dbReference type="NCBI Taxonomy" id="1070528"/>
    <lineage>
        <taxon>unclassified sequences</taxon>
        <taxon>metagenomes</taxon>
        <taxon>organismal metagenomes</taxon>
    </lineage>
</organism>
<accession>A0A6C0LFD2</accession>
<reference evidence="1" key="1">
    <citation type="journal article" date="2020" name="Nature">
        <title>Giant virus diversity and host interactions through global metagenomics.</title>
        <authorList>
            <person name="Schulz F."/>
            <person name="Roux S."/>
            <person name="Paez-Espino D."/>
            <person name="Jungbluth S."/>
            <person name="Walsh D.A."/>
            <person name="Denef V.J."/>
            <person name="McMahon K.D."/>
            <person name="Konstantinidis K.T."/>
            <person name="Eloe-Fadrosh E.A."/>
            <person name="Kyrpides N.C."/>
            <person name="Woyke T."/>
        </authorList>
    </citation>
    <scope>NUCLEOTIDE SEQUENCE</scope>
    <source>
        <strain evidence="1">GVMAG-M-3300027804-48</strain>
    </source>
</reference>
<protein>
    <recommendedName>
        <fullName evidence="2">Peptidase S74 domain-containing protein</fullName>
    </recommendedName>
</protein>
<proteinExistence type="predicted"/>
<evidence type="ECO:0008006" key="2">
    <source>
        <dbReference type="Google" id="ProtNLM"/>
    </source>
</evidence>
<dbReference type="EMBL" id="MN740493">
    <property type="protein sequence ID" value="QHU29706.1"/>
    <property type="molecule type" value="Genomic_DNA"/>
</dbReference>
<name>A0A6C0LFD2_9ZZZZ</name>